<dbReference type="InterPro" id="IPR010730">
    <property type="entry name" value="HET"/>
</dbReference>
<sequence>MAQIYSDQLDNKSFRLATISLGTLPDTETQVPSVTFATHTLGPQISYNALSYTWGPPRNVENTDDSSAIILLNGQLFEVQPNLYDALLELEATCPETPIWIDALCINQSDLIERSAQVSVMNQIYGSAARVIVWLGKATPELETGVKAAARLGTESVPHTIRMLRTQTWDFTNDLSNMSERYGMQPIDKDEAIGLATLFSCNYFVRIWVIQEVSLTNDVVILCNGNFTSFDCVGYTAAFLQYSGLFQQVYALVPYTKKGSYIRDDVNMFDAERIGLFREWCKDKKTEWAEVLETIDFEAGIGHTQPKSSEMLLLRFLVMSLKFKSTDRRDIIYGLGGIMKKMAAKHGSSFPAEFEPNYDIDVKDLLTGVARKIIETTDSLVYLGLVKDPCVRDVPGLPSWVPNFSAHSINSLSGAGFRSLGTLNASNHIPHTSSEQVFSVNGDALNVSGFCIGNVEKLGDTFSDTISGQQRMNADILCSMPQVYLYTGQSSDEAFWRTLVLDNDLSYRPAKLIRLEDFQMAVMQFFVHPLAIGHREAPSPEEGQALVLELISKMSYLDQVSAKFPSSIFPRVNLIKSMCINLGLIPKEEVQLNDEERKMLMVPKSAGSVPPVMVVSSTYMGHRPFLTGSGYLGMGLESIEAGDEVWIVKGSPTPLVLRREGDKFGLIGESYVHGVMRGEAVVDDVKWEKIRIV</sequence>
<reference evidence="2" key="1">
    <citation type="submission" date="2021-05" db="EMBL/GenBank/DDBJ databases">
        <authorList>
            <person name="Khan N."/>
        </authorList>
    </citation>
    <scope>NUCLEOTIDE SEQUENCE</scope>
</reference>
<gene>
    <name evidence="2" type="ORF">FEQUK3_LOCUS3642</name>
</gene>
<evidence type="ECO:0000313" key="2">
    <source>
        <dbReference type="EMBL" id="CAG7557892.1"/>
    </source>
</evidence>
<dbReference type="InterPro" id="IPR052895">
    <property type="entry name" value="HetReg/Transcr_Mod"/>
</dbReference>
<dbReference type="PANTHER" id="PTHR24148">
    <property type="entry name" value="ANKYRIN REPEAT DOMAIN-CONTAINING PROTEIN 39 HOMOLOG-RELATED"/>
    <property type="match status" value="1"/>
</dbReference>
<feature type="domain" description="Heterokaryon incompatibility" evidence="1">
    <location>
        <begin position="47"/>
        <end position="212"/>
    </location>
</feature>
<dbReference type="EMBL" id="CAJSTJ010000121">
    <property type="protein sequence ID" value="CAG7557892.1"/>
    <property type="molecule type" value="Genomic_DNA"/>
</dbReference>
<accession>A0A8J2IK38</accession>
<dbReference type="Proteomes" id="UP000693738">
    <property type="component" value="Unassembled WGS sequence"/>
</dbReference>
<comment type="caution">
    <text evidence="2">The sequence shown here is derived from an EMBL/GenBank/DDBJ whole genome shotgun (WGS) entry which is preliminary data.</text>
</comment>
<proteinExistence type="predicted"/>
<name>A0A8J2IK38_FUSEQ</name>
<evidence type="ECO:0000259" key="1">
    <source>
        <dbReference type="Pfam" id="PF06985"/>
    </source>
</evidence>
<dbReference type="AlphaFoldDB" id="A0A8J2IK38"/>
<dbReference type="PANTHER" id="PTHR24148:SF73">
    <property type="entry name" value="HET DOMAIN PROTEIN (AFU_ORTHOLOGUE AFUA_8G01020)"/>
    <property type="match status" value="1"/>
</dbReference>
<organism evidence="2 3">
    <name type="scientific">Fusarium equiseti</name>
    <name type="common">Fusarium scirpi</name>
    <dbReference type="NCBI Taxonomy" id="61235"/>
    <lineage>
        <taxon>Eukaryota</taxon>
        <taxon>Fungi</taxon>
        <taxon>Dikarya</taxon>
        <taxon>Ascomycota</taxon>
        <taxon>Pezizomycotina</taxon>
        <taxon>Sordariomycetes</taxon>
        <taxon>Hypocreomycetidae</taxon>
        <taxon>Hypocreales</taxon>
        <taxon>Nectriaceae</taxon>
        <taxon>Fusarium</taxon>
        <taxon>Fusarium incarnatum-equiseti species complex</taxon>
    </lineage>
</organism>
<evidence type="ECO:0000313" key="3">
    <source>
        <dbReference type="Proteomes" id="UP000693738"/>
    </source>
</evidence>
<protein>
    <recommendedName>
        <fullName evidence="1">Heterokaryon incompatibility domain-containing protein</fullName>
    </recommendedName>
</protein>
<dbReference type="Pfam" id="PF26639">
    <property type="entry name" value="Het-6_barrel"/>
    <property type="match status" value="1"/>
</dbReference>
<dbReference type="Pfam" id="PF06985">
    <property type="entry name" value="HET"/>
    <property type="match status" value="1"/>
</dbReference>